<proteinExistence type="inferred from homology"/>
<protein>
    <recommendedName>
        <fullName evidence="5 9">Pectinesterase</fullName>
        <ecNumber evidence="5 9">3.1.1.11</ecNumber>
    </recommendedName>
</protein>
<evidence type="ECO:0000256" key="2">
    <source>
        <dbReference type="ARBA" id="ARBA00005184"/>
    </source>
</evidence>
<dbReference type="Gene3D" id="1.20.140.40">
    <property type="entry name" value="Invertase/pectin methylesterase inhibitor family protein"/>
    <property type="match status" value="1"/>
</dbReference>
<comment type="pathway">
    <text evidence="2 9">Glycan metabolism; pectin degradation; 2-dehydro-3-deoxy-D-gluconate from pectin: step 1/5.</text>
</comment>
<dbReference type="SMART" id="SM00856">
    <property type="entry name" value="PMEI"/>
    <property type="match status" value="1"/>
</dbReference>
<comment type="catalytic activity">
    <reaction evidence="9">
        <text>[(1-&gt;4)-alpha-D-galacturonosyl methyl ester](n) + n H2O = [(1-&gt;4)-alpha-D-galacturonosyl](n) + n methanol + n H(+)</text>
        <dbReference type="Rhea" id="RHEA:22380"/>
        <dbReference type="Rhea" id="RHEA-COMP:14570"/>
        <dbReference type="Rhea" id="RHEA-COMP:14573"/>
        <dbReference type="ChEBI" id="CHEBI:15377"/>
        <dbReference type="ChEBI" id="CHEBI:15378"/>
        <dbReference type="ChEBI" id="CHEBI:17790"/>
        <dbReference type="ChEBI" id="CHEBI:140522"/>
        <dbReference type="ChEBI" id="CHEBI:140523"/>
        <dbReference type="EC" id="3.1.1.11"/>
    </reaction>
</comment>
<dbReference type="Gene3D" id="2.160.20.10">
    <property type="entry name" value="Single-stranded right-handed beta-helix, Pectin lyase-like"/>
    <property type="match status" value="1"/>
</dbReference>
<dbReference type="InterPro" id="IPR035513">
    <property type="entry name" value="Invertase/methylesterase_inhib"/>
</dbReference>
<gene>
    <name evidence="12" type="ORF">KC19_1G301100</name>
</gene>
<keyword evidence="7 9" id="KW-0378">Hydrolase</keyword>
<accession>A0A8T0JCJ2</accession>
<keyword evidence="10" id="KW-0812">Transmembrane</keyword>
<evidence type="ECO:0000256" key="7">
    <source>
        <dbReference type="ARBA" id="ARBA00022801"/>
    </source>
</evidence>
<feature type="transmembrane region" description="Helical" evidence="10">
    <location>
        <begin position="38"/>
        <end position="60"/>
    </location>
</feature>
<dbReference type="Pfam" id="PF01095">
    <property type="entry name" value="Pectinesterase"/>
    <property type="match status" value="1"/>
</dbReference>
<dbReference type="InterPro" id="IPR012334">
    <property type="entry name" value="Pectin_lyas_fold"/>
</dbReference>
<feature type="domain" description="Pectinesterase inhibitor" evidence="11">
    <location>
        <begin position="76"/>
        <end position="223"/>
    </location>
</feature>
<evidence type="ECO:0000256" key="10">
    <source>
        <dbReference type="SAM" id="Phobius"/>
    </source>
</evidence>
<evidence type="ECO:0000256" key="6">
    <source>
        <dbReference type="ARBA" id="ARBA00022512"/>
    </source>
</evidence>
<evidence type="ECO:0000256" key="3">
    <source>
        <dbReference type="ARBA" id="ARBA00006027"/>
    </source>
</evidence>
<comment type="subcellular location">
    <subcellularLocation>
        <location evidence="1 9">Secreted</location>
        <location evidence="1 9">Cell wall</location>
    </subcellularLocation>
</comment>
<evidence type="ECO:0000256" key="8">
    <source>
        <dbReference type="ARBA" id="ARBA00023085"/>
    </source>
</evidence>
<evidence type="ECO:0000313" key="13">
    <source>
        <dbReference type="Proteomes" id="UP000822688"/>
    </source>
</evidence>
<keyword evidence="10" id="KW-1133">Transmembrane helix</keyword>
<dbReference type="GO" id="GO:0030599">
    <property type="term" value="F:pectinesterase activity"/>
    <property type="evidence" value="ECO:0007669"/>
    <property type="project" value="UniProtKB-UniRule"/>
</dbReference>
<evidence type="ECO:0000256" key="1">
    <source>
        <dbReference type="ARBA" id="ARBA00004191"/>
    </source>
</evidence>
<dbReference type="FunFam" id="2.160.20.10:FF:000029">
    <property type="entry name" value="Pectinesterase 4"/>
    <property type="match status" value="1"/>
</dbReference>
<keyword evidence="8 9" id="KW-0063">Aspartyl esterase</keyword>
<dbReference type="Proteomes" id="UP000822688">
    <property type="component" value="Chromosome 1"/>
</dbReference>
<dbReference type="InterPro" id="IPR011050">
    <property type="entry name" value="Pectin_lyase_fold/virulence"/>
</dbReference>
<evidence type="ECO:0000256" key="5">
    <source>
        <dbReference type="ARBA" id="ARBA00013229"/>
    </source>
</evidence>
<dbReference type="Pfam" id="PF04043">
    <property type="entry name" value="PMEI"/>
    <property type="match status" value="1"/>
</dbReference>
<dbReference type="InterPro" id="IPR018040">
    <property type="entry name" value="Pectinesterase_Tyr_AS"/>
</dbReference>
<comment type="similarity">
    <text evidence="4">In the C-terminal section; belongs to the pectinesterase family.</text>
</comment>
<comment type="similarity">
    <text evidence="3">In the N-terminal section; belongs to the PMEI family.</text>
</comment>
<reference evidence="12" key="1">
    <citation type="submission" date="2020-06" db="EMBL/GenBank/DDBJ databases">
        <title>WGS assembly of Ceratodon purpureus strain R40.</title>
        <authorList>
            <person name="Carey S.B."/>
            <person name="Jenkins J."/>
            <person name="Shu S."/>
            <person name="Lovell J.T."/>
            <person name="Sreedasyam A."/>
            <person name="Maumus F."/>
            <person name="Tiley G.P."/>
            <person name="Fernandez-Pozo N."/>
            <person name="Barry K."/>
            <person name="Chen C."/>
            <person name="Wang M."/>
            <person name="Lipzen A."/>
            <person name="Daum C."/>
            <person name="Saski C.A."/>
            <person name="Payton A.C."/>
            <person name="Mcbreen J.C."/>
            <person name="Conrad R.E."/>
            <person name="Kollar L.M."/>
            <person name="Olsson S."/>
            <person name="Huttunen S."/>
            <person name="Landis J.B."/>
            <person name="Wickett N.J."/>
            <person name="Johnson M.G."/>
            <person name="Rensing S.A."/>
            <person name="Grimwood J."/>
            <person name="Schmutz J."/>
            <person name="Mcdaniel S.F."/>
        </authorList>
    </citation>
    <scope>NUCLEOTIDE SEQUENCE</scope>
    <source>
        <strain evidence="12">R40</strain>
    </source>
</reference>
<evidence type="ECO:0000256" key="4">
    <source>
        <dbReference type="ARBA" id="ARBA00007786"/>
    </source>
</evidence>
<dbReference type="InterPro" id="IPR006501">
    <property type="entry name" value="Pectinesterase_inhib_dom"/>
</dbReference>
<dbReference type="GO" id="GO:0042545">
    <property type="term" value="P:cell wall modification"/>
    <property type="evidence" value="ECO:0007669"/>
    <property type="project" value="UniProtKB-UniRule"/>
</dbReference>
<sequence length="618" mass="67549">MAWKVREDETVLYAGHDRSTVDHEDIDRVPRTSARKKCIVILLSVALVAVLLAIIVPITLNLQSHNGNTTAPQPVAAPSGITAACTATQYPDTCTQTLQNSTSQNAKVFTTTSLSASRDGVDSVRLALENSTTPDNAAAVKVCLDVLNVADEELTYIIGVLNGTDPGTFNGTMWEDMKVRLSAAMEMHTTCKDALDEVGKDVSPQVEVLIAHTNEIFSVALSFLSLYAAVGDNFWAWARAAGYGGQRRRLLANPEDEGEGNVDEIPSWVHVQHRRHLLATSFPGSYINVTVAWNGGGNFRKIQDAVDKAPATKSNQVYVIYIKSGTYKEQVTIGSNQWNIMFIGDGIGKTIIQVNQSVALTPNMTTFFSPALIVGGKGFLMKKITVRNVAGPQGHQAVALRVSADNTAFYQCAFDSFQDTLYAHSYRQYYRECQILGTIDYMFGNGYAVFQKCVFTAKKSGILGQFNTYTAQGKTDVNMKTGLSFQNCTFDATADLVANKNTYPTYLGRPWKPYSTAVLLHCTIKAHVSPQGWVPWNQSTFGLQTSYFAEYVSNGPGATAAIIKQRVNWSHQITTVAAANAWQLRYWADPNSNYGKTALFGDSKGWVAATGFPYDLGL</sequence>
<dbReference type="SUPFAM" id="SSF101148">
    <property type="entry name" value="Plant invertase/pectin methylesterase inhibitor"/>
    <property type="match status" value="1"/>
</dbReference>
<dbReference type="EC" id="3.1.1.11" evidence="5 9"/>
<organism evidence="12 13">
    <name type="scientific">Ceratodon purpureus</name>
    <name type="common">Fire moss</name>
    <name type="synonym">Dicranum purpureum</name>
    <dbReference type="NCBI Taxonomy" id="3225"/>
    <lineage>
        <taxon>Eukaryota</taxon>
        <taxon>Viridiplantae</taxon>
        <taxon>Streptophyta</taxon>
        <taxon>Embryophyta</taxon>
        <taxon>Bryophyta</taxon>
        <taxon>Bryophytina</taxon>
        <taxon>Bryopsida</taxon>
        <taxon>Dicranidae</taxon>
        <taxon>Pseudoditrichales</taxon>
        <taxon>Ditrichaceae</taxon>
        <taxon>Ceratodon</taxon>
    </lineage>
</organism>
<dbReference type="PANTHER" id="PTHR31707">
    <property type="entry name" value="PECTINESTERASE"/>
    <property type="match status" value="1"/>
</dbReference>
<keyword evidence="9" id="KW-0964">Secreted</keyword>
<keyword evidence="10" id="KW-0472">Membrane</keyword>
<dbReference type="InterPro" id="IPR000070">
    <property type="entry name" value="Pectinesterase_cat"/>
</dbReference>
<name>A0A8T0JCJ2_CERPU</name>
<dbReference type="EMBL" id="CM026421">
    <property type="protein sequence ID" value="KAG0593046.1"/>
    <property type="molecule type" value="Genomic_DNA"/>
</dbReference>
<dbReference type="PROSITE" id="PS00800">
    <property type="entry name" value="PECTINESTERASE_1"/>
    <property type="match status" value="1"/>
</dbReference>
<keyword evidence="9" id="KW-0961">Cell wall biogenesis/degradation</keyword>
<keyword evidence="13" id="KW-1185">Reference proteome</keyword>
<keyword evidence="6 9" id="KW-0134">Cell wall</keyword>
<dbReference type="SUPFAM" id="SSF51126">
    <property type="entry name" value="Pectin lyase-like"/>
    <property type="match status" value="1"/>
</dbReference>
<comment type="caution">
    <text evidence="12">The sequence shown here is derived from an EMBL/GenBank/DDBJ whole genome shotgun (WGS) entry which is preliminary data.</text>
</comment>
<evidence type="ECO:0000259" key="11">
    <source>
        <dbReference type="SMART" id="SM00856"/>
    </source>
</evidence>
<dbReference type="GO" id="GO:0045490">
    <property type="term" value="P:pectin catabolic process"/>
    <property type="evidence" value="ECO:0007669"/>
    <property type="project" value="UniProtKB-UniRule"/>
</dbReference>
<comment type="function">
    <text evidence="9">Acts in the modification of cell walls via demethylesterification of cell wall pectin.</text>
</comment>
<dbReference type="CDD" id="cd15798">
    <property type="entry name" value="PMEI-like_3"/>
    <property type="match status" value="1"/>
</dbReference>
<dbReference type="AlphaFoldDB" id="A0A8T0JCJ2"/>
<evidence type="ECO:0000313" key="12">
    <source>
        <dbReference type="EMBL" id="KAG0593046.1"/>
    </source>
</evidence>
<evidence type="ECO:0000256" key="9">
    <source>
        <dbReference type="RuleBase" id="RU000589"/>
    </source>
</evidence>
<dbReference type="GO" id="GO:0004857">
    <property type="term" value="F:enzyme inhibitor activity"/>
    <property type="evidence" value="ECO:0007669"/>
    <property type="project" value="InterPro"/>
</dbReference>